<keyword evidence="2" id="KW-1185">Reference proteome</keyword>
<comment type="caution">
    <text evidence="1">The sequence shown here is derived from an EMBL/GenBank/DDBJ whole genome shotgun (WGS) entry which is preliminary data.</text>
</comment>
<proteinExistence type="predicted"/>
<sequence>MANEPDEPPRRLPNGRWRACGVRDGVSIVVLVEPEGRVVTGFPTAGPGVVRNPDTAADPANPTVADLTESRVSFFAERLLVQLANRLPIEALTHYHEIYLAGEWEELVDVLAAHLFTERTPLSVDEHSDLERLLHVYDRPPAGFHFLNDRQHILAALQPG</sequence>
<gene>
    <name evidence="1" type="ORF">JOM49_001380</name>
</gene>
<accession>A0ABS4PK97</accession>
<protein>
    <recommendedName>
        <fullName evidence="3">EndoU nuclease</fullName>
    </recommendedName>
</protein>
<dbReference type="EMBL" id="JAGGMS010000001">
    <property type="protein sequence ID" value="MBP2179854.1"/>
    <property type="molecule type" value="Genomic_DNA"/>
</dbReference>
<evidence type="ECO:0000313" key="2">
    <source>
        <dbReference type="Proteomes" id="UP000741013"/>
    </source>
</evidence>
<reference evidence="1 2" key="1">
    <citation type="submission" date="2021-03" db="EMBL/GenBank/DDBJ databases">
        <title>Sequencing the genomes of 1000 actinobacteria strains.</title>
        <authorList>
            <person name="Klenk H.-P."/>
        </authorList>
    </citation>
    <scope>NUCLEOTIDE SEQUENCE [LARGE SCALE GENOMIC DNA]</scope>
    <source>
        <strain evidence="1 2">DSM 45510</strain>
    </source>
</reference>
<organism evidence="1 2">
    <name type="scientific">Amycolatopsis magusensis</name>
    <dbReference type="NCBI Taxonomy" id="882444"/>
    <lineage>
        <taxon>Bacteria</taxon>
        <taxon>Bacillati</taxon>
        <taxon>Actinomycetota</taxon>
        <taxon>Actinomycetes</taxon>
        <taxon>Pseudonocardiales</taxon>
        <taxon>Pseudonocardiaceae</taxon>
        <taxon>Amycolatopsis</taxon>
    </lineage>
</organism>
<dbReference type="Proteomes" id="UP000741013">
    <property type="component" value="Unassembled WGS sequence"/>
</dbReference>
<evidence type="ECO:0000313" key="1">
    <source>
        <dbReference type="EMBL" id="MBP2179854.1"/>
    </source>
</evidence>
<evidence type="ECO:0008006" key="3">
    <source>
        <dbReference type="Google" id="ProtNLM"/>
    </source>
</evidence>
<name>A0ABS4PK97_9PSEU</name>